<dbReference type="EMBL" id="CP119880">
    <property type="protein sequence ID" value="WFD36264.1"/>
    <property type="molecule type" value="Genomic_DNA"/>
</dbReference>
<accession>A0AAF0EW50</accession>
<dbReference type="PANTHER" id="PTHR33968:SF1">
    <property type="entry name" value="PROTEIN PET100 HOMOLOG, MITOCHONDRIAL"/>
    <property type="match status" value="1"/>
</dbReference>
<evidence type="ECO:0000256" key="9">
    <source>
        <dbReference type="SAM" id="Phobius"/>
    </source>
</evidence>
<keyword evidence="6" id="KW-0496">Mitochondrion</keyword>
<evidence type="ECO:0000256" key="7">
    <source>
        <dbReference type="ARBA" id="ARBA00023136"/>
    </source>
</evidence>
<evidence type="ECO:0000256" key="1">
    <source>
        <dbReference type="ARBA" id="ARBA00004167"/>
    </source>
</evidence>
<sequence>MAGPSLEMFRFAMYLAFPIGYMLYFGDPAWYERFVMPYRERYMPPETDFDLRASLQQQSILTEPAVTNTIREWKQIDKERLI</sequence>
<proteinExistence type="inferred from homology"/>
<evidence type="ECO:0008006" key="12">
    <source>
        <dbReference type="Google" id="ProtNLM"/>
    </source>
</evidence>
<reference evidence="10" key="1">
    <citation type="submission" date="2023-03" db="EMBL/GenBank/DDBJ databases">
        <title>Mating type loci evolution in Malassezia.</title>
        <authorList>
            <person name="Coelho M.A."/>
        </authorList>
    </citation>
    <scope>NUCLEOTIDE SEQUENCE</scope>
    <source>
        <strain evidence="10">CBS 11721</strain>
    </source>
</reference>
<evidence type="ECO:0000256" key="3">
    <source>
        <dbReference type="ARBA" id="ARBA00022692"/>
    </source>
</evidence>
<dbReference type="GO" id="GO:0005743">
    <property type="term" value="C:mitochondrial inner membrane"/>
    <property type="evidence" value="ECO:0007669"/>
    <property type="project" value="TreeGrafter"/>
</dbReference>
<dbReference type="PANTHER" id="PTHR33968">
    <property type="entry name" value="PROTEIN PET100 HOMOLOG, MITOCHONDRIAL"/>
    <property type="match status" value="1"/>
</dbReference>
<feature type="transmembrane region" description="Helical" evidence="9">
    <location>
        <begin position="12"/>
        <end position="31"/>
    </location>
</feature>
<dbReference type="Proteomes" id="UP001219933">
    <property type="component" value="Chromosome 4"/>
</dbReference>
<evidence type="ECO:0000256" key="4">
    <source>
        <dbReference type="ARBA" id="ARBA00022946"/>
    </source>
</evidence>
<dbReference type="Pfam" id="PF09803">
    <property type="entry name" value="Pet100"/>
    <property type="match status" value="1"/>
</dbReference>
<dbReference type="GO" id="GO:0051082">
    <property type="term" value="F:unfolded protein binding"/>
    <property type="evidence" value="ECO:0007669"/>
    <property type="project" value="TreeGrafter"/>
</dbReference>
<evidence type="ECO:0000256" key="2">
    <source>
        <dbReference type="ARBA" id="ARBA00004325"/>
    </source>
</evidence>
<evidence type="ECO:0000313" key="10">
    <source>
        <dbReference type="EMBL" id="WFD36264.1"/>
    </source>
</evidence>
<comment type="subcellular location">
    <subcellularLocation>
        <location evidence="1">Membrane</location>
        <topology evidence="1">Single-pass membrane protein</topology>
    </subcellularLocation>
    <subcellularLocation>
        <location evidence="2">Mitochondrion membrane</location>
    </subcellularLocation>
</comment>
<protein>
    <recommendedName>
        <fullName evidence="12">Protein PET100, mitochondrial</fullName>
    </recommendedName>
</protein>
<keyword evidence="11" id="KW-1185">Reference proteome</keyword>
<keyword evidence="3 9" id="KW-0812">Transmembrane</keyword>
<evidence type="ECO:0000256" key="8">
    <source>
        <dbReference type="ARBA" id="ARBA00038077"/>
    </source>
</evidence>
<comment type="similarity">
    <text evidence="8">Belongs to the PET100 family.</text>
</comment>
<keyword evidence="4" id="KW-0809">Transit peptide</keyword>
<organism evidence="10 11">
    <name type="scientific">Malassezia cuniculi</name>
    <dbReference type="NCBI Taxonomy" id="948313"/>
    <lineage>
        <taxon>Eukaryota</taxon>
        <taxon>Fungi</taxon>
        <taxon>Dikarya</taxon>
        <taxon>Basidiomycota</taxon>
        <taxon>Ustilaginomycotina</taxon>
        <taxon>Malasseziomycetes</taxon>
        <taxon>Malasseziales</taxon>
        <taxon>Malasseziaceae</taxon>
        <taxon>Malassezia</taxon>
    </lineage>
</organism>
<keyword evidence="7 9" id="KW-0472">Membrane</keyword>
<evidence type="ECO:0000313" key="11">
    <source>
        <dbReference type="Proteomes" id="UP001219933"/>
    </source>
</evidence>
<evidence type="ECO:0000256" key="5">
    <source>
        <dbReference type="ARBA" id="ARBA00022989"/>
    </source>
</evidence>
<dbReference type="InterPro" id="IPR018625">
    <property type="entry name" value="Pet100"/>
</dbReference>
<name>A0AAF0EW50_9BASI</name>
<dbReference type="AlphaFoldDB" id="A0AAF0EW50"/>
<gene>
    <name evidence="10" type="ORF">MCUN1_003142</name>
</gene>
<keyword evidence="5 9" id="KW-1133">Transmembrane helix</keyword>
<evidence type="ECO:0000256" key="6">
    <source>
        <dbReference type="ARBA" id="ARBA00023128"/>
    </source>
</evidence>
<dbReference type="GO" id="GO:0033617">
    <property type="term" value="P:mitochondrial respiratory chain complex IV assembly"/>
    <property type="evidence" value="ECO:0007669"/>
    <property type="project" value="InterPro"/>
</dbReference>